<keyword evidence="2" id="KW-1185">Reference proteome</keyword>
<evidence type="ECO:0000313" key="1">
    <source>
        <dbReference type="EMBL" id="SDV07245.1"/>
    </source>
</evidence>
<name>A0A1H2NQA1_9PSED</name>
<proteinExistence type="predicted"/>
<protein>
    <submittedName>
        <fullName evidence="1">Uncharacterized protein</fullName>
    </submittedName>
</protein>
<dbReference type="AlphaFoldDB" id="A0A1H2NQA1"/>
<reference evidence="2" key="1">
    <citation type="submission" date="2016-10" db="EMBL/GenBank/DDBJ databases">
        <authorList>
            <person name="Varghese N."/>
            <person name="Submissions S."/>
        </authorList>
    </citation>
    <scope>NUCLEOTIDE SEQUENCE [LARGE SCALE GENOMIC DNA]</scope>
    <source>
        <strain evidence="2">LMG 2223</strain>
    </source>
</reference>
<accession>A0A1H2NQA1</accession>
<dbReference type="Proteomes" id="UP000198600">
    <property type="component" value="Chromosome I"/>
</dbReference>
<dbReference type="EMBL" id="LT629802">
    <property type="protein sequence ID" value="SDV07245.1"/>
    <property type="molecule type" value="Genomic_DNA"/>
</dbReference>
<sequence length="43" mass="4410">MSEAMTPPLQKTAAAFLSPTTGSIIACALSEHLPLTLTHGEAT</sequence>
<organism evidence="1 2">
    <name type="scientific">Pseudomonas mucidolens</name>
    <dbReference type="NCBI Taxonomy" id="46679"/>
    <lineage>
        <taxon>Bacteria</taxon>
        <taxon>Pseudomonadati</taxon>
        <taxon>Pseudomonadota</taxon>
        <taxon>Gammaproteobacteria</taxon>
        <taxon>Pseudomonadales</taxon>
        <taxon>Pseudomonadaceae</taxon>
        <taxon>Pseudomonas</taxon>
    </lineage>
</organism>
<evidence type="ECO:0000313" key="2">
    <source>
        <dbReference type="Proteomes" id="UP000198600"/>
    </source>
</evidence>
<gene>
    <name evidence="1" type="ORF">SAMN05216202_4288</name>
</gene>